<dbReference type="SUPFAM" id="SSF82708">
    <property type="entry name" value="R3H domain"/>
    <property type="match status" value="1"/>
</dbReference>
<feature type="domain" description="R3H" evidence="16">
    <location>
        <begin position="266"/>
        <end position="332"/>
    </location>
</feature>
<reference evidence="17" key="1">
    <citation type="submission" date="2020-05" db="UniProtKB">
        <authorList>
            <consortium name="EnsemblMetazoa"/>
        </authorList>
    </citation>
    <scope>IDENTIFICATION</scope>
    <source>
        <strain evidence="17">BB02</strain>
    </source>
</reference>
<keyword evidence="12" id="KW-0694">RNA-binding</keyword>
<dbReference type="Pfam" id="PF08675">
    <property type="entry name" value="RNA_bind"/>
    <property type="match status" value="1"/>
</dbReference>
<protein>
    <recommendedName>
        <fullName evidence="6">Poly(A)-specific ribonuclease PARN</fullName>
        <ecNumber evidence="5">3.1.13.4</ecNumber>
    </recommendedName>
    <alternativeName>
        <fullName evidence="14">Polyadenylate-specific ribonuclease</fullName>
    </alternativeName>
</protein>
<feature type="region of interest" description="Disordered" evidence="15">
    <location>
        <begin position="564"/>
        <end position="608"/>
    </location>
</feature>
<dbReference type="GO" id="GO:0046872">
    <property type="term" value="F:metal ion binding"/>
    <property type="evidence" value="ECO:0007669"/>
    <property type="project" value="UniProtKB-KW"/>
</dbReference>
<dbReference type="SUPFAM" id="SSF53098">
    <property type="entry name" value="Ribonuclease H-like"/>
    <property type="match status" value="1"/>
</dbReference>
<evidence type="ECO:0000256" key="9">
    <source>
        <dbReference type="ARBA" id="ARBA00022723"/>
    </source>
</evidence>
<comment type="subcellular location">
    <subcellularLocation>
        <location evidence="3">Cytoplasm</location>
    </subcellularLocation>
    <subcellularLocation>
        <location evidence="2">Nucleus</location>
    </subcellularLocation>
</comment>
<accession>A0A2C9KWV0</accession>
<dbReference type="KEGG" id="bgt:106052714"/>
<evidence type="ECO:0000256" key="6">
    <source>
        <dbReference type="ARBA" id="ARBA00015918"/>
    </source>
</evidence>
<evidence type="ECO:0000256" key="7">
    <source>
        <dbReference type="ARBA" id="ARBA00022490"/>
    </source>
</evidence>
<dbReference type="CDD" id="cd02637">
    <property type="entry name" value="R3H_PARN"/>
    <property type="match status" value="1"/>
</dbReference>
<dbReference type="PANTHER" id="PTHR15092">
    <property type="entry name" value="POLY A -SPECIFIC RIBONUCLEASE/TARGET OF EGR1, MEMBER 1"/>
    <property type="match status" value="1"/>
</dbReference>
<dbReference type="Gene3D" id="3.30.1370.50">
    <property type="entry name" value="R3H-like domain"/>
    <property type="match status" value="2"/>
</dbReference>
<keyword evidence="13" id="KW-0539">Nucleus</keyword>
<dbReference type="VEuPathDB" id="VectorBase:BGLAX_038725"/>
<dbReference type="GO" id="GO:0004535">
    <property type="term" value="F:poly(A)-specific ribonuclease activity"/>
    <property type="evidence" value="ECO:0007669"/>
    <property type="project" value="UniProtKB-EC"/>
</dbReference>
<dbReference type="STRING" id="6526.A0A2C9KWV0"/>
<evidence type="ECO:0000256" key="1">
    <source>
        <dbReference type="ARBA" id="ARBA00001663"/>
    </source>
</evidence>
<evidence type="ECO:0000313" key="18">
    <source>
        <dbReference type="Proteomes" id="UP000076420"/>
    </source>
</evidence>
<dbReference type="GO" id="GO:1990432">
    <property type="term" value="P:siRNA 3'-end processing"/>
    <property type="evidence" value="ECO:0007669"/>
    <property type="project" value="TreeGrafter"/>
</dbReference>
<evidence type="ECO:0000256" key="2">
    <source>
        <dbReference type="ARBA" id="ARBA00004123"/>
    </source>
</evidence>
<dbReference type="VEuPathDB" id="VectorBase:BGLB024484"/>
<dbReference type="GO" id="GO:1990431">
    <property type="term" value="P:priRNA 3'-end processing"/>
    <property type="evidence" value="ECO:0007669"/>
    <property type="project" value="TreeGrafter"/>
</dbReference>
<dbReference type="Pfam" id="PF04857">
    <property type="entry name" value="CAF1"/>
    <property type="match status" value="1"/>
</dbReference>
<dbReference type="InterPro" id="IPR012677">
    <property type="entry name" value="Nucleotide-bd_a/b_plait_sf"/>
</dbReference>
<dbReference type="Proteomes" id="UP000076420">
    <property type="component" value="Unassembled WGS sequence"/>
</dbReference>
<evidence type="ECO:0000256" key="11">
    <source>
        <dbReference type="ARBA" id="ARBA00022839"/>
    </source>
</evidence>
<evidence type="ECO:0000256" key="15">
    <source>
        <dbReference type="SAM" id="MobiDB-lite"/>
    </source>
</evidence>
<evidence type="ECO:0000256" key="13">
    <source>
        <dbReference type="ARBA" id="ARBA00023242"/>
    </source>
</evidence>
<dbReference type="EnsemblMetazoa" id="BGLB024484-RA">
    <property type="protein sequence ID" value="BGLB024484-PA"/>
    <property type="gene ID" value="BGLB024484"/>
</dbReference>
<dbReference type="OrthoDB" id="1432093at2759"/>
<evidence type="ECO:0000256" key="8">
    <source>
        <dbReference type="ARBA" id="ARBA00022722"/>
    </source>
</evidence>
<keyword evidence="11" id="KW-0269">Exonuclease</keyword>
<feature type="compositionally biased region" description="Polar residues" evidence="15">
    <location>
        <begin position="596"/>
        <end position="608"/>
    </location>
</feature>
<keyword evidence="10" id="KW-0378">Hydrolase</keyword>
<dbReference type="CDD" id="cd12428">
    <property type="entry name" value="RRM_PARN"/>
    <property type="match status" value="1"/>
</dbReference>
<dbReference type="InterPro" id="IPR012337">
    <property type="entry name" value="RNaseH-like_sf"/>
</dbReference>
<dbReference type="GO" id="GO:0003723">
    <property type="term" value="F:RNA binding"/>
    <property type="evidence" value="ECO:0007669"/>
    <property type="project" value="UniProtKB-KW"/>
</dbReference>
<evidence type="ECO:0000313" key="17">
    <source>
        <dbReference type="EnsemblMetazoa" id="BGLB024484-PA"/>
    </source>
</evidence>
<comment type="catalytic activity">
    <reaction evidence="1">
        <text>Exonucleolytic cleavage of poly(A) to 5'-AMP.</text>
        <dbReference type="EC" id="3.1.13.4"/>
    </reaction>
</comment>
<dbReference type="Gene3D" id="3.30.420.10">
    <property type="entry name" value="Ribonuclease H-like superfamily/Ribonuclease H"/>
    <property type="match status" value="2"/>
</dbReference>
<dbReference type="InterPro" id="IPR035979">
    <property type="entry name" value="RBD_domain_sf"/>
</dbReference>
<organism evidence="17 18">
    <name type="scientific">Biomphalaria glabrata</name>
    <name type="common">Bloodfluke planorb</name>
    <name type="synonym">Freshwater snail</name>
    <dbReference type="NCBI Taxonomy" id="6526"/>
    <lineage>
        <taxon>Eukaryota</taxon>
        <taxon>Metazoa</taxon>
        <taxon>Spiralia</taxon>
        <taxon>Lophotrochozoa</taxon>
        <taxon>Mollusca</taxon>
        <taxon>Gastropoda</taxon>
        <taxon>Heterobranchia</taxon>
        <taxon>Euthyneura</taxon>
        <taxon>Panpulmonata</taxon>
        <taxon>Hygrophila</taxon>
        <taxon>Lymnaeoidea</taxon>
        <taxon>Planorbidae</taxon>
        <taxon>Biomphalaria</taxon>
    </lineage>
</organism>
<dbReference type="GO" id="GO:0005737">
    <property type="term" value="C:cytoplasm"/>
    <property type="evidence" value="ECO:0007669"/>
    <property type="project" value="UniProtKB-SubCell"/>
</dbReference>
<dbReference type="InterPro" id="IPR036397">
    <property type="entry name" value="RNaseH_sf"/>
</dbReference>
<evidence type="ECO:0000256" key="4">
    <source>
        <dbReference type="ARBA" id="ARBA00008372"/>
    </source>
</evidence>
<dbReference type="Gene3D" id="3.30.70.330">
    <property type="match status" value="1"/>
</dbReference>
<dbReference type="SUPFAM" id="SSF54928">
    <property type="entry name" value="RNA-binding domain, RBD"/>
    <property type="match status" value="1"/>
</dbReference>
<dbReference type="InterPro" id="IPR014789">
    <property type="entry name" value="PolyA-riboNase_RNA-binding"/>
</dbReference>
<evidence type="ECO:0000256" key="3">
    <source>
        <dbReference type="ARBA" id="ARBA00004496"/>
    </source>
</evidence>
<dbReference type="InterPro" id="IPR006941">
    <property type="entry name" value="RNase_CAF1"/>
</dbReference>
<sequence>MPYRLKRETFISSAIENCDYLAIDGEFTGLDSGDGGHAAQFDTPAERYNKLRYGATDFLLIQFGMCTFTAVEREHNLSSLIQVIFACSAVHCPLTAIDLCNLPESCVRISYLTPEQETKLKAELDRKHDDIKKLSSPDSNNCNGSSVQIVPVPEDQKSFLNNICERITNYLEGEDAQPLIIPPCNAFQRKLIYQTVIENIDFLIAQGFDFNKLFKEGISYLTPEQETKLKAELDRKHDDIKKLSSPDSNNCNGSSVQIVPVPEDQKSFLNNICERITKYLEGEDAQPLIIPPCNAFQRKLIYQTVIEKFPHVHLETKTGEKRERYMSVSKTKNADDRLKKEQEKQALEKMELDLEVGFSKVIRAISKSGKLVVGHNMFLDVVHIINQFHSSLPEEHIKYSSLDELRQTLRGSPFTPAEVGRARNSSNHFTLPCSSLVEPFINKLFLMRIADIPYLNLNGPDLEGSRDHVFHVTFPKEWKQSDLHSLFQPYGNIQISWLTDTTCYVALFKKEVAKIALKSLSQTSGPCHVVSYAFHHRNKNLRWSAATPMPSPTVSIVKRKLVTTTTDSEAPPHKVKRHSFPTECPPIPEEDEITDHVSSSLNEGSKST</sequence>
<dbReference type="InterPro" id="IPR051181">
    <property type="entry name" value="CAF1_poly(A)_ribonucleases"/>
</dbReference>
<gene>
    <name evidence="17" type="primary">106052714</name>
</gene>
<dbReference type="InterPro" id="IPR034042">
    <property type="entry name" value="PARN_R3H"/>
</dbReference>
<keyword evidence="9" id="KW-0479">Metal-binding</keyword>
<dbReference type="PANTHER" id="PTHR15092:SF44">
    <property type="entry name" value="POLY(A)-SPECIFIC RIBONUCLEASE PARN"/>
    <property type="match status" value="1"/>
</dbReference>
<dbReference type="GO" id="GO:0005634">
    <property type="term" value="C:nucleus"/>
    <property type="evidence" value="ECO:0007669"/>
    <property type="project" value="UniProtKB-SubCell"/>
</dbReference>
<evidence type="ECO:0000256" key="12">
    <source>
        <dbReference type="ARBA" id="ARBA00022884"/>
    </source>
</evidence>
<comment type="similarity">
    <text evidence="4">Belongs to the CAF1 family.</text>
</comment>
<evidence type="ECO:0000259" key="16">
    <source>
        <dbReference type="PROSITE" id="PS51061"/>
    </source>
</evidence>
<dbReference type="InterPro" id="IPR036867">
    <property type="entry name" value="R3H_dom_sf"/>
</dbReference>
<dbReference type="InterPro" id="IPR001374">
    <property type="entry name" value="R3H_dom"/>
</dbReference>
<evidence type="ECO:0000256" key="5">
    <source>
        <dbReference type="ARBA" id="ARBA00012161"/>
    </source>
</evidence>
<evidence type="ECO:0000256" key="10">
    <source>
        <dbReference type="ARBA" id="ARBA00022801"/>
    </source>
</evidence>
<name>A0A2C9KWV0_BIOGL</name>
<keyword evidence="7" id="KW-0963">Cytoplasm</keyword>
<dbReference type="EC" id="3.1.13.4" evidence="5"/>
<proteinExistence type="inferred from homology"/>
<evidence type="ECO:0000256" key="14">
    <source>
        <dbReference type="ARBA" id="ARBA00031923"/>
    </source>
</evidence>
<dbReference type="AlphaFoldDB" id="A0A2C9KWV0"/>
<dbReference type="PROSITE" id="PS51061">
    <property type="entry name" value="R3H"/>
    <property type="match status" value="1"/>
</dbReference>
<dbReference type="GO" id="GO:0000289">
    <property type="term" value="P:nuclear-transcribed mRNA poly(A) tail shortening"/>
    <property type="evidence" value="ECO:0007669"/>
    <property type="project" value="TreeGrafter"/>
</dbReference>
<keyword evidence="8" id="KW-0540">Nuclease</keyword>